<feature type="region of interest" description="Disordered" evidence="1">
    <location>
        <begin position="239"/>
        <end position="486"/>
    </location>
</feature>
<keyword evidence="3" id="KW-1185">Reference proteome</keyword>
<dbReference type="AlphaFoldDB" id="A0AAW0SYF4"/>
<feature type="compositionally biased region" description="Pro residues" evidence="1">
    <location>
        <begin position="412"/>
        <end position="433"/>
    </location>
</feature>
<feature type="compositionally biased region" description="Pro residues" evidence="1">
    <location>
        <begin position="358"/>
        <end position="369"/>
    </location>
</feature>
<evidence type="ECO:0008006" key="4">
    <source>
        <dbReference type="Google" id="ProtNLM"/>
    </source>
</evidence>
<feature type="compositionally biased region" description="Low complexity" evidence="1">
    <location>
        <begin position="393"/>
        <end position="404"/>
    </location>
</feature>
<dbReference type="Proteomes" id="UP001487740">
    <property type="component" value="Unassembled WGS sequence"/>
</dbReference>
<organism evidence="2 3">
    <name type="scientific">Scylla paramamosain</name>
    <name type="common">Mud crab</name>
    <dbReference type="NCBI Taxonomy" id="85552"/>
    <lineage>
        <taxon>Eukaryota</taxon>
        <taxon>Metazoa</taxon>
        <taxon>Ecdysozoa</taxon>
        <taxon>Arthropoda</taxon>
        <taxon>Crustacea</taxon>
        <taxon>Multicrustacea</taxon>
        <taxon>Malacostraca</taxon>
        <taxon>Eumalacostraca</taxon>
        <taxon>Eucarida</taxon>
        <taxon>Decapoda</taxon>
        <taxon>Pleocyemata</taxon>
        <taxon>Brachyura</taxon>
        <taxon>Eubrachyura</taxon>
        <taxon>Portunoidea</taxon>
        <taxon>Portunidae</taxon>
        <taxon>Portuninae</taxon>
        <taxon>Scylla</taxon>
    </lineage>
</organism>
<feature type="compositionally biased region" description="Low complexity" evidence="1">
    <location>
        <begin position="293"/>
        <end position="308"/>
    </location>
</feature>
<dbReference type="EMBL" id="JARAKH010000043">
    <property type="protein sequence ID" value="KAK8379727.1"/>
    <property type="molecule type" value="Genomic_DNA"/>
</dbReference>
<protein>
    <recommendedName>
        <fullName evidence="4">IMD domain-containing protein</fullName>
    </recommendedName>
</protein>
<comment type="caution">
    <text evidence="2">The sequence shown here is derived from an EMBL/GenBank/DDBJ whole genome shotgun (WGS) entry which is preliminary data.</text>
</comment>
<evidence type="ECO:0000313" key="2">
    <source>
        <dbReference type="EMBL" id="KAK8379727.1"/>
    </source>
</evidence>
<dbReference type="InterPro" id="IPR027267">
    <property type="entry name" value="AH/BAR_dom_sf"/>
</dbReference>
<feature type="compositionally biased region" description="Pro residues" evidence="1">
    <location>
        <begin position="259"/>
        <end position="268"/>
    </location>
</feature>
<proteinExistence type="predicted"/>
<evidence type="ECO:0000313" key="3">
    <source>
        <dbReference type="Proteomes" id="UP001487740"/>
    </source>
</evidence>
<sequence length="486" mass="52612">MEKASKVIRRSGVKLRSLSSGHGDLQMVISQLGEVRSSFKAFALAQGTAAEDLLRWAGGSGGGGSQENRAIEETFAHLAELSMLWSEVQKDFADQLKEYRAQYELILEGEKHVTDAREVLSLREQREGKLRRDLKRASKKAPLEEICMLKEKLGQAERSRDLAHLDVVERVAENEAVKMIRVKEGLLKLGAAYCELAHKCLVIFTAHRDIAAQLPDVQDRDLHGVKYTGSGAATRCVQEAKDRVRSFRRSSTSPQGPCSTPPATPSPYTPSNTPHHFFPASAPPSLPEEHTPHPSSAAHPSPHSTSAPNLAEDTPSHCHLPHTPLPLSGQDRSGFTDSTFHHDTSASSPNLALASTPAPRPPPTAPPYEWPAGQGIDGQIEEGERTQPNSWGTPTTTTTTTYPTVNGFTDPPSSPHSPMPPPCRPPPPQPPCGPGWGATLSLRTQKRSAGVGRMRGERGGMGGWPASQELSKRQVFGNLESDTPAN</sequence>
<evidence type="ECO:0000256" key="1">
    <source>
        <dbReference type="SAM" id="MobiDB-lite"/>
    </source>
</evidence>
<accession>A0AAW0SYF4</accession>
<reference evidence="2 3" key="1">
    <citation type="submission" date="2023-03" db="EMBL/GenBank/DDBJ databases">
        <title>High-quality genome of Scylla paramamosain provides insights in environmental adaptation.</title>
        <authorList>
            <person name="Zhang L."/>
        </authorList>
    </citation>
    <scope>NUCLEOTIDE SEQUENCE [LARGE SCALE GENOMIC DNA]</scope>
    <source>
        <strain evidence="2">LZ_2023a</strain>
        <tissue evidence="2">Muscle</tissue>
    </source>
</reference>
<gene>
    <name evidence="2" type="ORF">O3P69_019612</name>
</gene>
<dbReference type="Gene3D" id="1.20.1270.60">
    <property type="entry name" value="Arfaptin homology (AH) domain/BAR domain"/>
    <property type="match status" value="1"/>
</dbReference>
<name>A0AAW0SYF4_SCYPA</name>